<protein>
    <submittedName>
        <fullName evidence="2">Acyl carrier protein</fullName>
    </submittedName>
</protein>
<feature type="domain" description="Carrier" evidence="1">
    <location>
        <begin position="3"/>
        <end position="77"/>
    </location>
</feature>
<dbReference type="STRING" id="927664.SAMN05421780_111124"/>
<dbReference type="Proteomes" id="UP000199514">
    <property type="component" value="Unassembled WGS sequence"/>
</dbReference>
<evidence type="ECO:0000313" key="2">
    <source>
        <dbReference type="EMBL" id="SFC89266.1"/>
    </source>
</evidence>
<organism evidence="2 3">
    <name type="scientific">Flexibacter flexilis DSM 6793</name>
    <dbReference type="NCBI Taxonomy" id="927664"/>
    <lineage>
        <taxon>Bacteria</taxon>
        <taxon>Pseudomonadati</taxon>
        <taxon>Bacteroidota</taxon>
        <taxon>Cytophagia</taxon>
        <taxon>Cytophagales</taxon>
        <taxon>Flexibacteraceae</taxon>
        <taxon>Flexibacter</taxon>
    </lineage>
</organism>
<dbReference type="EMBL" id="FOLE01000011">
    <property type="protein sequence ID" value="SFC89266.1"/>
    <property type="molecule type" value="Genomic_DNA"/>
</dbReference>
<evidence type="ECO:0000259" key="1">
    <source>
        <dbReference type="PROSITE" id="PS50075"/>
    </source>
</evidence>
<dbReference type="Gene3D" id="1.10.1200.10">
    <property type="entry name" value="ACP-like"/>
    <property type="match status" value="1"/>
</dbReference>
<dbReference type="RefSeq" id="WP_091515846.1">
    <property type="nucleotide sequence ID" value="NZ_FOLE01000011.1"/>
</dbReference>
<name>A0A1I1MVX9_9BACT</name>
<reference evidence="2 3" key="1">
    <citation type="submission" date="2016-10" db="EMBL/GenBank/DDBJ databases">
        <authorList>
            <person name="de Groot N.N."/>
        </authorList>
    </citation>
    <scope>NUCLEOTIDE SEQUENCE [LARGE SCALE GENOMIC DNA]</scope>
    <source>
        <strain evidence="2 3">DSM 6793</strain>
    </source>
</reference>
<dbReference type="OrthoDB" id="9804551at2"/>
<keyword evidence="3" id="KW-1185">Reference proteome</keyword>
<dbReference type="PROSITE" id="PS50075">
    <property type="entry name" value="CARRIER"/>
    <property type="match status" value="1"/>
</dbReference>
<dbReference type="Pfam" id="PF00550">
    <property type="entry name" value="PP-binding"/>
    <property type="match status" value="1"/>
</dbReference>
<sequence length="86" mass="9901">MKSSVQTRIERIFKKHFLIPSTAIKKNKRLNELGLNIMEQMEMMLYLETEFDINLDDREVQSIQTVGDAVSCVRQHLNVSVAYAAA</sequence>
<proteinExistence type="predicted"/>
<dbReference type="InterPro" id="IPR036736">
    <property type="entry name" value="ACP-like_sf"/>
</dbReference>
<dbReference type="InterPro" id="IPR009081">
    <property type="entry name" value="PP-bd_ACP"/>
</dbReference>
<accession>A0A1I1MVX9</accession>
<evidence type="ECO:0000313" key="3">
    <source>
        <dbReference type="Proteomes" id="UP000199514"/>
    </source>
</evidence>
<gene>
    <name evidence="2" type="ORF">SAMN05421780_111124</name>
</gene>
<dbReference type="SUPFAM" id="SSF47336">
    <property type="entry name" value="ACP-like"/>
    <property type="match status" value="1"/>
</dbReference>
<dbReference type="AlphaFoldDB" id="A0A1I1MVX9"/>